<dbReference type="PRINTS" id="PR00032">
    <property type="entry name" value="HTHARAC"/>
</dbReference>
<sequence length="299" mass="33248">MALPELLPFGADNAIQQAIESAYLPEFSGTFKLQGAHFRRVPPGWSYPRHSHRHFELVHVVEGHQHTETTSGVLEQGPGDLMIVLPGDLHSAHNKTNQSMGYWCQHFDVDDVALRQTLCLAGTAVLPKGSPVASVVEPVVQKLIAAARQSHEDSFVGRLTSLALLCELLSALARGLQAQFAETPPFPPNHLQAAGKLARWIEAQIDAPHSEEPIETLVTRLGYSTAHGLAMFTRVYGMSPRQYRSRLKLRRALELLRDPMRPIAEIGEVLGYDDPAHFSRQFKRWSGLSPLQYRRSQTG</sequence>
<evidence type="ECO:0000313" key="7">
    <source>
        <dbReference type="EMBL" id="MBB4011289.1"/>
    </source>
</evidence>
<dbReference type="Pfam" id="PF02311">
    <property type="entry name" value="AraC_binding"/>
    <property type="match status" value="1"/>
</dbReference>
<dbReference type="PANTHER" id="PTHR46796:SF13">
    <property type="entry name" value="HTH-TYPE TRANSCRIPTIONAL ACTIVATOR RHAS"/>
    <property type="match status" value="1"/>
</dbReference>
<keyword evidence="7" id="KW-0560">Oxidoreductase</keyword>
<dbReference type="InterPro" id="IPR037923">
    <property type="entry name" value="HTH-like"/>
</dbReference>
<dbReference type="GO" id="GO:0043565">
    <property type="term" value="F:sequence-specific DNA binding"/>
    <property type="evidence" value="ECO:0007669"/>
    <property type="project" value="InterPro"/>
</dbReference>
<dbReference type="RefSeq" id="WP_183631701.1">
    <property type="nucleotide sequence ID" value="NZ_BAABLE010000011.1"/>
</dbReference>
<dbReference type="SUPFAM" id="SSF46689">
    <property type="entry name" value="Homeodomain-like"/>
    <property type="match status" value="1"/>
</dbReference>
<organism evidence="7 8">
    <name type="scientific">Niveibacterium umoris</name>
    <dbReference type="NCBI Taxonomy" id="1193620"/>
    <lineage>
        <taxon>Bacteria</taxon>
        <taxon>Pseudomonadati</taxon>
        <taxon>Pseudomonadota</taxon>
        <taxon>Betaproteobacteria</taxon>
        <taxon>Rhodocyclales</taxon>
        <taxon>Rhodocyclaceae</taxon>
        <taxon>Niveibacterium</taxon>
    </lineage>
</organism>
<protein>
    <submittedName>
        <fullName evidence="7">AraC-like DNA-binding protein/quercetin dioxygenase-like cupin family protein</fullName>
    </submittedName>
</protein>
<dbReference type="SMART" id="SM00342">
    <property type="entry name" value="HTH_ARAC"/>
    <property type="match status" value="1"/>
</dbReference>
<evidence type="ECO:0000313" key="8">
    <source>
        <dbReference type="Proteomes" id="UP000561045"/>
    </source>
</evidence>
<evidence type="ECO:0000256" key="1">
    <source>
        <dbReference type="ARBA" id="ARBA00022490"/>
    </source>
</evidence>
<evidence type="ECO:0000256" key="4">
    <source>
        <dbReference type="ARBA" id="ARBA00023159"/>
    </source>
</evidence>
<dbReference type="InterPro" id="IPR018062">
    <property type="entry name" value="HTH_AraC-typ_CS"/>
</dbReference>
<evidence type="ECO:0000259" key="6">
    <source>
        <dbReference type="PROSITE" id="PS01124"/>
    </source>
</evidence>
<proteinExistence type="predicted"/>
<evidence type="ECO:0000256" key="5">
    <source>
        <dbReference type="ARBA" id="ARBA00023163"/>
    </source>
</evidence>
<dbReference type="InterPro" id="IPR050204">
    <property type="entry name" value="AraC_XylS_family_regulators"/>
</dbReference>
<dbReference type="InterPro" id="IPR003313">
    <property type="entry name" value="AraC-bd"/>
</dbReference>
<dbReference type="PROSITE" id="PS01124">
    <property type="entry name" value="HTH_ARAC_FAMILY_2"/>
    <property type="match status" value="1"/>
</dbReference>
<gene>
    <name evidence="7" type="ORF">GGR36_000597</name>
</gene>
<dbReference type="GO" id="GO:0003700">
    <property type="term" value="F:DNA-binding transcription factor activity"/>
    <property type="evidence" value="ECO:0007669"/>
    <property type="project" value="InterPro"/>
</dbReference>
<keyword evidence="8" id="KW-1185">Reference proteome</keyword>
<dbReference type="Gene3D" id="1.10.10.60">
    <property type="entry name" value="Homeodomain-like"/>
    <property type="match status" value="2"/>
</dbReference>
<evidence type="ECO:0000256" key="3">
    <source>
        <dbReference type="ARBA" id="ARBA00023125"/>
    </source>
</evidence>
<dbReference type="InterPro" id="IPR018060">
    <property type="entry name" value="HTH_AraC"/>
</dbReference>
<keyword evidence="7" id="KW-0223">Dioxygenase</keyword>
<feature type="domain" description="HTH araC/xylS-type" evidence="6">
    <location>
        <begin position="195"/>
        <end position="296"/>
    </location>
</feature>
<dbReference type="PROSITE" id="PS00041">
    <property type="entry name" value="HTH_ARAC_FAMILY_1"/>
    <property type="match status" value="1"/>
</dbReference>
<keyword evidence="3 7" id="KW-0238">DNA-binding</keyword>
<dbReference type="GO" id="GO:0051213">
    <property type="term" value="F:dioxygenase activity"/>
    <property type="evidence" value="ECO:0007669"/>
    <property type="project" value="UniProtKB-KW"/>
</dbReference>
<dbReference type="InterPro" id="IPR020449">
    <property type="entry name" value="Tscrpt_reg_AraC-type_HTH"/>
</dbReference>
<keyword evidence="1" id="KW-0963">Cytoplasm</keyword>
<keyword evidence="4" id="KW-0010">Activator</keyword>
<dbReference type="InterPro" id="IPR014710">
    <property type="entry name" value="RmlC-like_jellyroll"/>
</dbReference>
<name>A0A840BI64_9RHOO</name>
<dbReference type="Pfam" id="PF12833">
    <property type="entry name" value="HTH_18"/>
    <property type="match status" value="1"/>
</dbReference>
<reference evidence="7 8" key="1">
    <citation type="submission" date="2020-08" db="EMBL/GenBank/DDBJ databases">
        <title>Genomic Encyclopedia of Type Strains, Phase IV (KMG-IV): sequencing the most valuable type-strain genomes for metagenomic binning, comparative biology and taxonomic classification.</title>
        <authorList>
            <person name="Goeker M."/>
        </authorList>
    </citation>
    <scope>NUCLEOTIDE SEQUENCE [LARGE SCALE GENOMIC DNA]</scope>
    <source>
        <strain evidence="7 8">DSM 106739</strain>
    </source>
</reference>
<dbReference type="AlphaFoldDB" id="A0A840BI64"/>
<comment type="caution">
    <text evidence="7">The sequence shown here is derived from an EMBL/GenBank/DDBJ whole genome shotgun (WGS) entry which is preliminary data.</text>
</comment>
<dbReference type="InterPro" id="IPR009057">
    <property type="entry name" value="Homeodomain-like_sf"/>
</dbReference>
<dbReference type="SUPFAM" id="SSF51215">
    <property type="entry name" value="Regulatory protein AraC"/>
    <property type="match status" value="1"/>
</dbReference>
<dbReference type="Gene3D" id="2.60.120.10">
    <property type="entry name" value="Jelly Rolls"/>
    <property type="match status" value="1"/>
</dbReference>
<keyword evidence="5" id="KW-0804">Transcription</keyword>
<dbReference type="Proteomes" id="UP000561045">
    <property type="component" value="Unassembled WGS sequence"/>
</dbReference>
<dbReference type="EMBL" id="JACIET010000001">
    <property type="protein sequence ID" value="MBB4011289.1"/>
    <property type="molecule type" value="Genomic_DNA"/>
</dbReference>
<keyword evidence="2" id="KW-0805">Transcription regulation</keyword>
<accession>A0A840BI64</accession>
<evidence type="ECO:0000256" key="2">
    <source>
        <dbReference type="ARBA" id="ARBA00023015"/>
    </source>
</evidence>
<dbReference type="CDD" id="cd02208">
    <property type="entry name" value="cupin_RmlC-like"/>
    <property type="match status" value="1"/>
</dbReference>
<dbReference type="PANTHER" id="PTHR46796">
    <property type="entry name" value="HTH-TYPE TRANSCRIPTIONAL ACTIVATOR RHAS-RELATED"/>
    <property type="match status" value="1"/>
</dbReference>